<comment type="similarity">
    <text evidence="1">Belongs to the RdRP family.</text>
</comment>
<evidence type="ECO:0000313" key="5">
    <source>
        <dbReference type="Proteomes" id="UP000054248"/>
    </source>
</evidence>
<feature type="compositionally biased region" description="Polar residues" evidence="2">
    <location>
        <begin position="57"/>
        <end position="68"/>
    </location>
</feature>
<dbReference type="InterPro" id="IPR007855">
    <property type="entry name" value="RDRP"/>
</dbReference>
<keyword evidence="1" id="KW-0694">RNA-binding</keyword>
<sequence length="1167" mass="131372">MDSLESRETLASLSKERFKESNTASLTFSQAIDDEEWARGLCGEEIEAAFVTPTRWIGSNSKQQSEVQKSLVAHSGGGLQGSSASPARTSLKRAPEPDIQDTSERSLKRIRVIEQSVLETRPSSIPPSPISPAHSQDTHKAVYPFGLNVVADFPYLHDDPKIPWGIKWEFGRLASQHPVTVSDVLVSELRGSHADIAPKLRQVIRDHSQKRDGTDSDKPQPRTQPTRESAVTAPWKELDREDQAWERGNDEGVGLKTEDGWYGGKVQFSATLDWDNKKGFKVHLKAPTTGKSTHFGRAFHSRSCITMRITKTALKQPKLKPYLKACYRFFGRDFYVLDASTEKVTLVDAKARRPNHDPLTERPEEGFGLQWMINYLNPMYLNQEQSVSKWRARFQLYFSDTVPGYRVELGRVLEQDDYELPHDGDKCPAEKVLTDGCGRISLDALKSIRSTLKLDYSISAVQLRFFGAKGMALAMLPPPYEREEPGDIILRPSQRKIKMDDRYFNDEAKLTIDIVRPAKISTPARLSAESIQILSHNGVPTPVFLELQKRCFEEDFNDLVDWPEDKPLVKLALAVAQTQNVVGTRRARLARGMARARGLTTKSWDELDEGLDEVEPEDQRSAAWWPDDVSGCPSSIAETCLVNLQAGFRPEALPYLKRKLRNLLDDTLSRYVDKFKITVPYALTGTLVPDPTGKLKPDEISISLSEPMEIDGKKVLILRNPAKQETDVRKVKIVNCPQLHGLKDVIVVSVMNEDRSLASRLAGGDYDGDKAQVILEEALVKPFRNAPTDTALQVPESVKNSFKSDNGSVANLLVEKQQDEAHFTTRLSDILLLPLNIYPGEYSIFHELAVYMHGLGHQEAIRVGYMFTEGLDGSKTGKSVKEEIQRADAQRYRRFGRVTWNRGRDYKKKADSSSHHNIAKHQISRDSHLGPFVMDKLRDAGEELHRMILQRFDDRIKRDTKWRSAQTEVVRQWACAGRLQLKQKESDNSQKEAIKALRFLIDALDIDSSEVARDIRPLDHWMQAISRAITQVVNRGSGPYAADLTEIYQATVSIAEKHFAIVSKDAFSSLDIVSRQDALRRLSVEFAEAVRLDDLLTPLSSTELAMLKASCAYSLSLNRVRVKGQFAFSVATRELCHLKALSGPCQTVCQEFIDGMSLHSGYVEDFE</sequence>
<dbReference type="OrthoDB" id="10055769at2759"/>
<reference evidence="4 5" key="1">
    <citation type="submission" date="2014-04" db="EMBL/GenBank/DDBJ databases">
        <authorList>
            <consortium name="DOE Joint Genome Institute"/>
            <person name="Kuo A."/>
            <person name="Girlanda M."/>
            <person name="Perotto S."/>
            <person name="Kohler A."/>
            <person name="Nagy L.G."/>
            <person name="Floudas D."/>
            <person name="Copeland A."/>
            <person name="Barry K.W."/>
            <person name="Cichocki N."/>
            <person name="Veneault-Fourrey C."/>
            <person name="LaButti K."/>
            <person name="Lindquist E.A."/>
            <person name="Lipzen A."/>
            <person name="Lundell T."/>
            <person name="Morin E."/>
            <person name="Murat C."/>
            <person name="Sun H."/>
            <person name="Tunlid A."/>
            <person name="Henrissat B."/>
            <person name="Grigoriev I.V."/>
            <person name="Hibbett D.S."/>
            <person name="Martin F."/>
            <person name="Nordberg H.P."/>
            <person name="Cantor M.N."/>
            <person name="Hua S.X."/>
        </authorList>
    </citation>
    <scope>NUCLEOTIDE SEQUENCE [LARGE SCALE GENOMIC DNA]</scope>
    <source>
        <strain evidence="4 5">MUT 4182</strain>
    </source>
</reference>
<keyword evidence="5" id="KW-1185">Reference proteome</keyword>
<dbReference type="GO" id="GO:0030422">
    <property type="term" value="P:siRNA processing"/>
    <property type="evidence" value="ECO:0007669"/>
    <property type="project" value="TreeGrafter"/>
</dbReference>
<feature type="region of interest" description="Disordered" evidence="2">
    <location>
        <begin position="53"/>
        <end position="103"/>
    </location>
</feature>
<evidence type="ECO:0000256" key="2">
    <source>
        <dbReference type="SAM" id="MobiDB-lite"/>
    </source>
</evidence>
<dbReference type="GO" id="GO:0003968">
    <property type="term" value="F:RNA-directed RNA polymerase activity"/>
    <property type="evidence" value="ECO:0007669"/>
    <property type="project" value="UniProtKB-KW"/>
</dbReference>
<dbReference type="EMBL" id="KN822955">
    <property type="protein sequence ID" value="KIO32400.1"/>
    <property type="molecule type" value="Genomic_DNA"/>
</dbReference>
<dbReference type="HOGENOM" id="CLU_003387_1_0_1"/>
<accession>A0A0C3QJF2</accession>
<dbReference type="Proteomes" id="UP000054248">
    <property type="component" value="Unassembled WGS sequence"/>
</dbReference>
<protein>
    <recommendedName>
        <fullName evidence="1">RNA-dependent RNA polymerase</fullName>
        <ecNumber evidence="1">2.7.7.48</ecNumber>
    </recommendedName>
</protein>
<dbReference type="Pfam" id="PF05183">
    <property type="entry name" value="RdRP"/>
    <property type="match status" value="1"/>
</dbReference>
<feature type="compositionally biased region" description="Basic and acidic residues" evidence="2">
    <location>
        <begin position="197"/>
        <end position="220"/>
    </location>
</feature>
<dbReference type="STRING" id="1051891.A0A0C3QJF2"/>
<dbReference type="GO" id="GO:0003723">
    <property type="term" value="F:RNA binding"/>
    <property type="evidence" value="ECO:0007669"/>
    <property type="project" value="UniProtKB-KW"/>
</dbReference>
<keyword evidence="1" id="KW-0696">RNA-directed RNA polymerase</keyword>
<feature type="region of interest" description="Disordered" evidence="2">
    <location>
        <begin position="197"/>
        <end position="234"/>
    </location>
</feature>
<gene>
    <name evidence="4" type="ORF">M407DRAFT_18711</name>
</gene>
<evidence type="ECO:0000256" key="1">
    <source>
        <dbReference type="RuleBase" id="RU363098"/>
    </source>
</evidence>
<dbReference type="InterPro" id="IPR057596">
    <property type="entry name" value="RDRP_core"/>
</dbReference>
<proteinExistence type="inferred from homology"/>
<keyword evidence="1" id="KW-0808">Transferase</keyword>
<dbReference type="PANTHER" id="PTHR23079">
    <property type="entry name" value="RNA-DEPENDENT RNA POLYMERASE"/>
    <property type="match status" value="1"/>
</dbReference>
<dbReference type="AlphaFoldDB" id="A0A0C3QJF2"/>
<organism evidence="4 5">
    <name type="scientific">Tulasnella calospora MUT 4182</name>
    <dbReference type="NCBI Taxonomy" id="1051891"/>
    <lineage>
        <taxon>Eukaryota</taxon>
        <taxon>Fungi</taxon>
        <taxon>Dikarya</taxon>
        <taxon>Basidiomycota</taxon>
        <taxon>Agaricomycotina</taxon>
        <taxon>Agaricomycetes</taxon>
        <taxon>Cantharellales</taxon>
        <taxon>Tulasnellaceae</taxon>
        <taxon>Tulasnella</taxon>
    </lineage>
</organism>
<keyword evidence="1" id="KW-0548">Nucleotidyltransferase</keyword>
<dbReference type="PANTHER" id="PTHR23079:SF55">
    <property type="entry name" value="RNA-DIRECTED RNA POLYMERASE"/>
    <property type="match status" value="1"/>
</dbReference>
<comment type="catalytic activity">
    <reaction evidence="1">
        <text>RNA(n) + a ribonucleoside 5'-triphosphate = RNA(n+1) + diphosphate</text>
        <dbReference type="Rhea" id="RHEA:21248"/>
        <dbReference type="Rhea" id="RHEA-COMP:14527"/>
        <dbReference type="Rhea" id="RHEA-COMP:17342"/>
        <dbReference type="ChEBI" id="CHEBI:33019"/>
        <dbReference type="ChEBI" id="CHEBI:61557"/>
        <dbReference type="ChEBI" id="CHEBI:140395"/>
        <dbReference type="EC" id="2.7.7.48"/>
    </reaction>
</comment>
<dbReference type="GO" id="GO:0031380">
    <property type="term" value="C:nuclear RNA-directed RNA polymerase complex"/>
    <property type="evidence" value="ECO:0007669"/>
    <property type="project" value="TreeGrafter"/>
</dbReference>
<reference evidence="5" key="2">
    <citation type="submission" date="2015-01" db="EMBL/GenBank/DDBJ databases">
        <title>Evolutionary Origins and Diversification of the Mycorrhizal Mutualists.</title>
        <authorList>
            <consortium name="DOE Joint Genome Institute"/>
            <consortium name="Mycorrhizal Genomics Consortium"/>
            <person name="Kohler A."/>
            <person name="Kuo A."/>
            <person name="Nagy L.G."/>
            <person name="Floudas D."/>
            <person name="Copeland A."/>
            <person name="Barry K.W."/>
            <person name="Cichocki N."/>
            <person name="Veneault-Fourrey C."/>
            <person name="LaButti K."/>
            <person name="Lindquist E.A."/>
            <person name="Lipzen A."/>
            <person name="Lundell T."/>
            <person name="Morin E."/>
            <person name="Murat C."/>
            <person name="Riley R."/>
            <person name="Ohm R."/>
            <person name="Sun H."/>
            <person name="Tunlid A."/>
            <person name="Henrissat B."/>
            <person name="Grigoriev I.V."/>
            <person name="Hibbett D.S."/>
            <person name="Martin F."/>
        </authorList>
    </citation>
    <scope>NUCLEOTIDE SEQUENCE [LARGE SCALE GENOMIC DNA]</scope>
    <source>
        <strain evidence="5">MUT 4182</strain>
    </source>
</reference>
<evidence type="ECO:0000313" key="4">
    <source>
        <dbReference type="EMBL" id="KIO32400.1"/>
    </source>
</evidence>
<feature type="domain" description="RDRP core" evidence="3">
    <location>
        <begin position="281"/>
        <end position="907"/>
    </location>
</feature>
<evidence type="ECO:0000259" key="3">
    <source>
        <dbReference type="Pfam" id="PF05183"/>
    </source>
</evidence>
<name>A0A0C3QJF2_9AGAM</name>
<dbReference type="EC" id="2.7.7.48" evidence="1"/>